<evidence type="ECO:0000256" key="1">
    <source>
        <dbReference type="SAM" id="MobiDB-lite"/>
    </source>
</evidence>
<dbReference type="PANTHER" id="PTHR14819">
    <property type="entry name" value="GTP-BINDING"/>
    <property type="match status" value="1"/>
</dbReference>
<sequence>MTFGNENTVKVSKQLKDDSSKHETDITREKIQWLEMVDSLHRGLVFIREQNAEILKRFNNFPTETKMNGQANKITSKNIPTGKGSKHHRPNKQSAYKDKDPFMFDLSKSNRCLRNTYPFRTDRKTHRLLQDIKWNQYETVQKSVLGKFTCEVQKCESQVEVERTVEDIRSDLVSAIDRKTSELEVSLGRSTTAKRRSCMDCVPQWKDNIVACLHDHKEKVMRDADEQLNKIKSIREQEIYLTPVTNRKTLFHGLGTNKDSAKKAAELFIILITKKIEDFVSALMAIEIQQEIIVFTFECQKSYVLKKIMQDIASGNFFDCVQYILNPNEFARTWLTKFTNTKIFHQKKCGKSFYAKIANKQIEDIFKIVGHCIKQLKSEEKLNLASWLDNFLKSIQNSERLPLSSADLAPLYSHYYEDACMTTFMLFINSRLANMENGIVQKFIEANENTVQGIDDSHKKIVDTLWGCTECCPFCHEPCFYTDQDHIKQGFSHRCIQHRPLGLYGFMDDHSHELVTENCNLLIQTSDKGYKFKTEESLRPCKDYKEEFCEWNIQLLTSNNESKYWNWFMCMRKEQLAQVYGGKDPNIPAEWINCTMNDAISSLDPVYICS</sequence>
<evidence type="ECO:0000313" key="3">
    <source>
        <dbReference type="Proteomes" id="UP000507470"/>
    </source>
</evidence>
<feature type="region of interest" description="Disordered" evidence="1">
    <location>
        <begin position="1"/>
        <end position="22"/>
    </location>
</feature>
<feature type="compositionally biased region" description="Polar residues" evidence="1">
    <location>
        <begin position="1"/>
        <end position="11"/>
    </location>
</feature>
<feature type="region of interest" description="Disordered" evidence="1">
    <location>
        <begin position="73"/>
        <end position="97"/>
    </location>
</feature>
<evidence type="ECO:0000313" key="2">
    <source>
        <dbReference type="EMBL" id="CAC5357720.1"/>
    </source>
</evidence>
<organism evidence="2 3">
    <name type="scientific">Mytilus coruscus</name>
    <name type="common">Sea mussel</name>
    <dbReference type="NCBI Taxonomy" id="42192"/>
    <lineage>
        <taxon>Eukaryota</taxon>
        <taxon>Metazoa</taxon>
        <taxon>Spiralia</taxon>
        <taxon>Lophotrochozoa</taxon>
        <taxon>Mollusca</taxon>
        <taxon>Bivalvia</taxon>
        <taxon>Autobranchia</taxon>
        <taxon>Pteriomorphia</taxon>
        <taxon>Mytilida</taxon>
        <taxon>Mytiloidea</taxon>
        <taxon>Mytilidae</taxon>
        <taxon>Mytilinae</taxon>
        <taxon>Mytilus</taxon>
    </lineage>
</organism>
<dbReference type="OrthoDB" id="1597724at2759"/>
<name>A0A6J7ZXL5_MYTCO</name>
<dbReference type="AlphaFoldDB" id="A0A6J7ZXL5"/>
<protein>
    <recommendedName>
        <fullName evidence="4">Interferon-induced very large GTPase 1</fullName>
    </recommendedName>
</protein>
<accession>A0A6J7ZXL5</accession>
<keyword evidence="3" id="KW-1185">Reference proteome</keyword>
<gene>
    <name evidence="2" type="ORF">MCOR_1263</name>
</gene>
<proteinExistence type="predicted"/>
<dbReference type="Proteomes" id="UP000507470">
    <property type="component" value="Unassembled WGS sequence"/>
</dbReference>
<reference evidence="2 3" key="1">
    <citation type="submission" date="2020-06" db="EMBL/GenBank/DDBJ databases">
        <authorList>
            <person name="Li R."/>
            <person name="Bekaert M."/>
        </authorList>
    </citation>
    <scope>NUCLEOTIDE SEQUENCE [LARGE SCALE GENOMIC DNA]</scope>
    <source>
        <strain evidence="3">wild</strain>
    </source>
</reference>
<dbReference type="InterPro" id="IPR052986">
    <property type="entry name" value="VLIG_GTPase"/>
</dbReference>
<dbReference type="PANTHER" id="PTHR14819:SF25">
    <property type="entry name" value="CHROMOSOME UNDETERMINED SCAFFOLD_52, WHOLE GENOME SHOTGUN SEQUENCE"/>
    <property type="match status" value="1"/>
</dbReference>
<evidence type="ECO:0008006" key="4">
    <source>
        <dbReference type="Google" id="ProtNLM"/>
    </source>
</evidence>
<dbReference type="EMBL" id="CACVKT020000226">
    <property type="protein sequence ID" value="CAC5357720.1"/>
    <property type="molecule type" value="Genomic_DNA"/>
</dbReference>